<evidence type="ECO:0000313" key="3">
    <source>
        <dbReference type="Proteomes" id="UP000230052"/>
    </source>
</evidence>
<dbReference type="Proteomes" id="UP000230052">
    <property type="component" value="Unassembled WGS sequence"/>
</dbReference>
<dbReference type="CDD" id="cd01285">
    <property type="entry name" value="nucleoside_deaminase"/>
    <property type="match status" value="1"/>
</dbReference>
<protein>
    <submittedName>
        <fullName evidence="2">Nucleoside deaminase</fullName>
    </submittedName>
</protein>
<evidence type="ECO:0000313" key="2">
    <source>
        <dbReference type="EMBL" id="PIU41002.1"/>
    </source>
</evidence>
<accession>A0A2J0KQW1</accession>
<dbReference type="InterPro" id="IPR016193">
    <property type="entry name" value="Cytidine_deaminase-like"/>
</dbReference>
<name>A0A2J0KQW1_9BACT</name>
<dbReference type="PROSITE" id="PS51747">
    <property type="entry name" value="CYT_DCMP_DEAMINASES_2"/>
    <property type="match status" value="1"/>
</dbReference>
<dbReference type="SUPFAM" id="SSF53927">
    <property type="entry name" value="Cytidine deaminase-like"/>
    <property type="match status" value="1"/>
</dbReference>
<dbReference type="GO" id="GO:0006152">
    <property type="term" value="P:purine nucleoside catabolic process"/>
    <property type="evidence" value="ECO:0007669"/>
    <property type="project" value="TreeGrafter"/>
</dbReference>
<sequence>MMCAIRKARQGIRRGQTPFGACIVKGGKIISSAHNGVWQGADSTAHAEMRAIKKACSKLKTIDLSGCVIYSTCEPCPMCFSACHWSKISCIIYGSKIYAAKKLGFNELCVSNEKMKKIGKSKIRVMGGVLRDENIALFKMWLKQPGKRTY</sequence>
<dbReference type="AlphaFoldDB" id="A0A2J0KQW1"/>
<proteinExistence type="predicted"/>
<dbReference type="Pfam" id="PF00383">
    <property type="entry name" value="dCMP_cyt_deam_1"/>
    <property type="match status" value="1"/>
</dbReference>
<dbReference type="EMBL" id="PEWV01000074">
    <property type="protein sequence ID" value="PIU41002.1"/>
    <property type="molecule type" value="Genomic_DNA"/>
</dbReference>
<evidence type="ECO:0000259" key="1">
    <source>
        <dbReference type="PROSITE" id="PS51747"/>
    </source>
</evidence>
<gene>
    <name evidence="2" type="ORF">COS99_07765</name>
</gene>
<dbReference type="InterPro" id="IPR002125">
    <property type="entry name" value="CMP_dCMP_dom"/>
</dbReference>
<feature type="domain" description="CMP/dCMP-type deaminase" evidence="1">
    <location>
        <begin position="1"/>
        <end position="106"/>
    </location>
</feature>
<dbReference type="PANTHER" id="PTHR11079:SF161">
    <property type="entry name" value="CMP_DCMP-TYPE DEAMINASE DOMAIN-CONTAINING PROTEIN"/>
    <property type="match status" value="1"/>
</dbReference>
<dbReference type="PANTHER" id="PTHR11079">
    <property type="entry name" value="CYTOSINE DEAMINASE FAMILY MEMBER"/>
    <property type="match status" value="1"/>
</dbReference>
<dbReference type="Gene3D" id="3.40.140.10">
    <property type="entry name" value="Cytidine Deaminase, domain 2"/>
    <property type="match status" value="1"/>
</dbReference>
<reference evidence="2 3" key="1">
    <citation type="submission" date="2017-09" db="EMBL/GenBank/DDBJ databases">
        <title>Depth-based differentiation of microbial function through sediment-hosted aquifers and enrichment of novel symbionts in the deep terrestrial subsurface.</title>
        <authorList>
            <person name="Probst A.J."/>
            <person name="Ladd B."/>
            <person name="Jarett J.K."/>
            <person name="Geller-Mcgrath D.E."/>
            <person name="Sieber C.M."/>
            <person name="Emerson J.B."/>
            <person name="Anantharaman K."/>
            <person name="Thomas B.C."/>
            <person name="Malmstrom R."/>
            <person name="Stieglmeier M."/>
            <person name="Klingl A."/>
            <person name="Woyke T."/>
            <person name="Ryan C.M."/>
            <person name="Banfield J.F."/>
        </authorList>
    </citation>
    <scope>NUCLEOTIDE SEQUENCE [LARGE SCALE GENOMIC DNA]</scope>
    <source>
        <strain evidence="2">CG07_land_8_20_14_0_80_42_15</strain>
    </source>
</reference>
<comment type="caution">
    <text evidence="2">The sequence shown here is derived from an EMBL/GenBank/DDBJ whole genome shotgun (WGS) entry which is preliminary data.</text>
</comment>
<dbReference type="GO" id="GO:0047974">
    <property type="term" value="F:guanosine deaminase activity"/>
    <property type="evidence" value="ECO:0007669"/>
    <property type="project" value="TreeGrafter"/>
</dbReference>
<organism evidence="2 3">
    <name type="scientific">Candidatus Aquitaenariimonas noxiae</name>
    <dbReference type="NCBI Taxonomy" id="1974741"/>
    <lineage>
        <taxon>Bacteria</taxon>
        <taxon>Pseudomonadati</taxon>
        <taxon>Candidatus Omnitrophota</taxon>
        <taxon>Candidatus Aquitaenariimonas</taxon>
    </lineage>
</organism>